<sequence>MTAFIVFSSNRMGLRLRSGRLLQMDQRRWMDGSRRKKGSREQERTLIRPHSRKRFGALRLLRPRRRHARSHQSDNKHGKQRLLLPVLVLHAQHCSYLSRNPRLTV</sequence>
<dbReference type="EMBL" id="BGPR01176083">
    <property type="protein sequence ID" value="GBM47186.1"/>
    <property type="molecule type" value="Genomic_DNA"/>
</dbReference>
<keyword evidence="2" id="KW-1185">Reference proteome</keyword>
<accession>A0A4Y2G335</accession>
<evidence type="ECO:0000313" key="1">
    <source>
        <dbReference type="EMBL" id="GBM47186.1"/>
    </source>
</evidence>
<dbReference type="AlphaFoldDB" id="A0A4Y2G335"/>
<name>A0A4Y2G335_ARAVE</name>
<protein>
    <submittedName>
        <fullName evidence="1">Uncharacterized protein</fullName>
    </submittedName>
</protein>
<dbReference type="Proteomes" id="UP000499080">
    <property type="component" value="Unassembled WGS sequence"/>
</dbReference>
<reference evidence="1 2" key="1">
    <citation type="journal article" date="2019" name="Sci. Rep.">
        <title>Orb-weaving spider Araneus ventricosus genome elucidates the spidroin gene catalogue.</title>
        <authorList>
            <person name="Kono N."/>
            <person name="Nakamura H."/>
            <person name="Ohtoshi R."/>
            <person name="Moran D.A.P."/>
            <person name="Shinohara A."/>
            <person name="Yoshida Y."/>
            <person name="Fujiwara M."/>
            <person name="Mori M."/>
            <person name="Tomita M."/>
            <person name="Arakawa K."/>
        </authorList>
    </citation>
    <scope>NUCLEOTIDE SEQUENCE [LARGE SCALE GENOMIC DNA]</scope>
</reference>
<organism evidence="1 2">
    <name type="scientific">Araneus ventricosus</name>
    <name type="common">Orbweaver spider</name>
    <name type="synonym">Epeira ventricosa</name>
    <dbReference type="NCBI Taxonomy" id="182803"/>
    <lineage>
        <taxon>Eukaryota</taxon>
        <taxon>Metazoa</taxon>
        <taxon>Ecdysozoa</taxon>
        <taxon>Arthropoda</taxon>
        <taxon>Chelicerata</taxon>
        <taxon>Arachnida</taxon>
        <taxon>Araneae</taxon>
        <taxon>Araneomorphae</taxon>
        <taxon>Entelegynae</taxon>
        <taxon>Araneoidea</taxon>
        <taxon>Araneidae</taxon>
        <taxon>Araneus</taxon>
    </lineage>
</organism>
<gene>
    <name evidence="1" type="ORF">AVEN_743_1</name>
</gene>
<proteinExistence type="predicted"/>
<comment type="caution">
    <text evidence="1">The sequence shown here is derived from an EMBL/GenBank/DDBJ whole genome shotgun (WGS) entry which is preliminary data.</text>
</comment>
<evidence type="ECO:0000313" key="2">
    <source>
        <dbReference type="Proteomes" id="UP000499080"/>
    </source>
</evidence>